<dbReference type="HOGENOM" id="CLU_2586283_0_0_5"/>
<evidence type="ECO:0000313" key="1">
    <source>
        <dbReference type="EMBL" id="AEI06408.1"/>
    </source>
</evidence>
<sequence length="80" mass="8750">MNEIARKVGTMANLSIDLTSETDIALDGRTSRAVRDGIGERLREMMAPTTPLPPRLQDLMSRLRDIDDAPSIVSGSLSPR</sequence>
<gene>
    <name evidence="1" type="ordered locus">OCA5_c16940</name>
</gene>
<keyword evidence="2" id="KW-1185">Reference proteome</keyword>
<evidence type="ECO:0000313" key="2">
    <source>
        <dbReference type="Proteomes" id="UP000007730"/>
    </source>
</evidence>
<dbReference type="OrthoDB" id="8255297at2"/>
<dbReference type="KEGG" id="ocg:OCA5_c16940"/>
<protein>
    <submittedName>
        <fullName evidence="1">Uncharacterized protein</fullName>
    </submittedName>
</protein>
<organism evidence="1 2">
    <name type="scientific">Afipia carboxidovorans (strain ATCC 49405 / DSM 1227 / KCTC 32145 / OM5)</name>
    <name type="common">Oligotropha carboxidovorans</name>
    <dbReference type="NCBI Taxonomy" id="504832"/>
    <lineage>
        <taxon>Bacteria</taxon>
        <taxon>Pseudomonadati</taxon>
        <taxon>Pseudomonadota</taxon>
        <taxon>Alphaproteobacteria</taxon>
        <taxon>Hyphomicrobiales</taxon>
        <taxon>Nitrobacteraceae</taxon>
        <taxon>Afipia</taxon>
    </lineage>
</organism>
<dbReference type="AlphaFoldDB" id="F8BRM8"/>
<accession>F8BRM8</accession>
<name>F8BRM8_AFIC5</name>
<proteinExistence type="predicted"/>
<reference evidence="1 2" key="1">
    <citation type="journal article" date="2011" name="J. Bacteriol.">
        <title>Complete genome sequences of the chemolithoautotrophic Oligotropha carboxidovorans strains OM4 and OM5.</title>
        <authorList>
            <person name="Volland S."/>
            <person name="Rachinger M."/>
            <person name="Strittmatter A."/>
            <person name="Daniel R."/>
            <person name="Gottschalk G."/>
            <person name="Meyer O."/>
        </authorList>
    </citation>
    <scope>NUCLEOTIDE SEQUENCE [LARGE SCALE GENOMIC DNA]</scope>
    <source>
        <strain evidence="2">ATCC 49405 / DSM 1227 / KCTC 32145 / OM5</strain>
    </source>
</reference>
<dbReference type="EMBL" id="CP002826">
    <property type="protein sequence ID" value="AEI06408.1"/>
    <property type="molecule type" value="Genomic_DNA"/>
</dbReference>
<dbReference type="Proteomes" id="UP000007730">
    <property type="component" value="Chromosome"/>
</dbReference>